<dbReference type="SUPFAM" id="SSF49265">
    <property type="entry name" value="Fibronectin type III"/>
    <property type="match status" value="1"/>
</dbReference>
<feature type="compositionally biased region" description="Basic and acidic residues" evidence="6">
    <location>
        <begin position="845"/>
        <end position="858"/>
    </location>
</feature>
<evidence type="ECO:0000256" key="2">
    <source>
        <dbReference type="ARBA" id="ARBA00022443"/>
    </source>
</evidence>
<dbReference type="PROSITE" id="PS50853">
    <property type="entry name" value="FN3"/>
    <property type="match status" value="1"/>
</dbReference>
<evidence type="ECO:0000256" key="6">
    <source>
        <dbReference type="SAM" id="MobiDB-lite"/>
    </source>
</evidence>
<proteinExistence type="inferred from homology"/>
<name>A0A8T0FK00_ARGBR</name>
<keyword evidence="5" id="KW-0175">Coiled coil</keyword>
<feature type="compositionally biased region" description="Basic and acidic residues" evidence="6">
    <location>
        <begin position="1164"/>
        <end position="1176"/>
    </location>
</feature>
<evidence type="ECO:0000313" key="10">
    <source>
        <dbReference type="Proteomes" id="UP000807504"/>
    </source>
</evidence>
<keyword evidence="10" id="KW-1185">Reference proteome</keyword>
<keyword evidence="2 4" id="KW-0728">SH3 domain</keyword>
<feature type="domain" description="Fibronectin type-III" evidence="8">
    <location>
        <begin position="547"/>
        <end position="636"/>
    </location>
</feature>
<evidence type="ECO:0000259" key="8">
    <source>
        <dbReference type="PROSITE" id="PS50853"/>
    </source>
</evidence>
<dbReference type="Pfam" id="PF14604">
    <property type="entry name" value="SH3_9"/>
    <property type="match status" value="2"/>
</dbReference>
<feature type="compositionally biased region" description="Polar residues" evidence="6">
    <location>
        <begin position="1080"/>
        <end position="1096"/>
    </location>
</feature>
<dbReference type="SMART" id="SM00060">
    <property type="entry name" value="FN3"/>
    <property type="match status" value="3"/>
</dbReference>
<dbReference type="InterPro" id="IPR040325">
    <property type="entry name" value="RIMBP1/2/3"/>
</dbReference>
<dbReference type="InterPro" id="IPR036116">
    <property type="entry name" value="FN3_sf"/>
</dbReference>
<dbReference type="SUPFAM" id="SSF50044">
    <property type="entry name" value="SH3-domain"/>
    <property type="match status" value="3"/>
</dbReference>
<reference evidence="9" key="2">
    <citation type="submission" date="2020-06" db="EMBL/GenBank/DDBJ databases">
        <authorList>
            <person name="Sheffer M."/>
        </authorList>
    </citation>
    <scope>NUCLEOTIDE SEQUENCE</scope>
</reference>
<feature type="compositionally biased region" description="Polar residues" evidence="6">
    <location>
        <begin position="967"/>
        <end position="980"/>
    </location>
</feature>
<organism evidence="9 10">
    <name type="scientific">Argiope bruennichi</name>
    <name type="common">Wasp spider</name>
    <name type="synonym">Aranea bruennichi</name>
    <dbReference type="NCBI Taxonomy" id="94029"/>
    <lineage>
        <taxon>Eukaryota</taxon>
        <taxon>Metazoa</taxon>
        <taxon>Ecdysozoa</taxon>
        <taxon>Arthropoda</taxon>
        <taxon>Chelicerata</taxon>
        <taxon>Arachnida</taxon>
        <taxon>Araneae</taxon>
        <taxon>Araneomorphae</taxon>
        <taxon>Entelegynae</taxon>
        <taxon>Araneoidea</taxon>
        <taxon>Araneidae</taxon>
        <taxon>Argiope</taxon>
    </lineage>
</organism>
<dbReference type="PROSITE" id="PS50002">
    <property type="entry name" value="SH3"/>
    <property type="match status" value="3"/>
</dbReference>
<dbReference type="Pfam" id="PF25523">
    <property type="entry name" value="Ig_RIMBP2"/>
    <property type="match status" value="1"/>
</dbReference>
<feature type="compositionally biased region" description="Polar residues" evidence="6">
    <location>
        <begin position="1111"/>
        <end position="1127"/>
    </location>
</feature>
<evidence type="ECO:0000256" key="3">
    <source>
        <dbReference type="ARBA" id="ARBA00022737"/>
    </source>
</evidence>
<feature type="region of interest" description="Disordered" evidence="6">
    <location>
        <begin position="904"/>
        <end position="1033"/>
    </location>
</feature>
<dbReference type="FunFam" id="2.30.30.40:FF:000006">
    <property type="entry name" value="RIMS-binding protein 2 isoform X1"/>
    <property type="match status" value="1"/>
</dbReference>
<dbReference type="Pfam" id="PF07653">
    <property type="entry name" value="SH3_2"/>
    <property type="match status" value="1"/>
</dbReference>
<dbReference type="InterPro" id="IPR013783">
    <property type="entry name" value="Ig-like_fold"/>
</dbReference>
<comment type="caution">
    <text evidence="9">The sequence shown here is derived from an EMBL/GenBank/DDBJ whole genome shotgun (WGS) entry which is preliminary data.</text>
</comment>
<dbReference type="InterPro" id="IPR057884">
    <property type="entry name" value="FN3_RIM-BP1/2/3"/>
</dbReference>
<protein>
    <submittedName>
        <fullName evidence="9">RIMS-binding protein 2 like protein</fullName>
    </submittedName>
</protein>
<comment type="similarity">
    <text evidence="1">Belongs to the RIMBP family.</text>
</comment>
<dbReference type="CDD" id="cd00063">
    <property type="entry name" value="FN3"/>
    <property type="match status" value="1"/>
</dbReference>
<evidence type="ECO:0000256" key="5">
    <source>
        <dbReference type="SAM" id="Coils"/>
    </source>
</evidence>
<dbReference type="GO" id="GO:0045202">
    <property type="term" value="C:synapse"/>
    <property type="evidence" value="ECO:0007669"/>
    <property type="project" value="GOC"/>
</dbReference>
<feature type="compositionally biased region" description="Acidic residues" evidence="6">
    <location>
        <begin position="910"/>
        <end position="919"/>
    </location>
</feature>
<dbReference type="InterPro" id="IPR003961">
    <property type="entry name" value="FN3_dom"/>
</dbReference>
<dbReference type="Gene3D" id="2.60.40.10">
    <property type="entry name" value="Immunoglobulins"/>
    <property type="match status" value="3"/>
</dbReference>
<dbReference type="SMART" id="SM00326">
    <property type="entry name" value="SH3"/>
    <property type="match status" value="3"/>
</dbReference>
<dbReference type="EMBL" id="JABXBU010000011">
    <property type="protein sequence ID" value="KAF8790715.1"/>
    <property type="molecule type" value="Genomic_DNA"/>
</dbReference>
<dbReference type="PANTHER" id="PTHR14234">
    <property type="entry name" value="RIM BINDING PROTEIN-RELATED"/>
    <property type="match status" value="1"/>
</dbReference>
<feature type="compositionally biased region" description="Basic and acidic residues" evidence="6">
    <location>
        <begin position="940"/>
        <end position="954"/>
    </location>
</feature>
<feature type="region of interest" description="Disordered" evidence="6">
    <location>
        <begin position="1387"/>
        <end position="1415"/>
    </location>
</feature>
<gene>
    <name evidence="9" type="ORF">HNY73_005694</name>
</gene>
<feature type="region of interest" description="Disordered" evidence="6">
    <location>
        <begin position="1067"/>
        <end position="1214"/>
    </location>
</feature>
<dbReference type="Gene3D" id="2.30.30.40">
    <property type="entry name" value="SH3 Domains"/>
    <property type="match status" value="3"/>
</dbReference>
<evidence type="ECO:0000256" key="1">
    <source>
        <dbReference type="ARBA" id="ARBA00010749"/>
    </source>
</evidence>
<dbReference type="Proteomes" id="UP000807504">
    <property type="component" value="Unassembled WGS sequence"/>
</dbReference>
<feature type="domain" description="SH3" evidence="7">
    <location>
        <begin position="398"/>
        <end position="466"/>
    </location>
</feature>
<dbReference type="CDD" id="cd12012">
    <property type="entry name" value="SH3_RIM-BP_2"/>
    <property type="match status" value="1"/>
</dbReference>
<reference evidence="9" key="1">
    <citation type="journal article" date="2020" name="bioRxiv">
        <title>Chromosome-level reference genome of the European wasp spider Argiope bruennichi: a resource for studies on range expansion and evolutionary adaptation.</title>
        <authorList>
            <person name="Sheffer M.M."/>
            <person name="Hoppe A."/>
            <person name="Krehenwinkel H."/>
            <person name="Uhl G."/>
            <person name="Kuss A.W."/>
            <person name="Jensen L."/>
            <person name="Jensen C."/>
            <person name="Gillespie R.G."/>
            <person name="Hoff K.J."/>
            <person name="Prost S."/>
        </authorList>
    </citation>
    <scope>NUCLEOTIDE SEQUENCE</scope>
</reference>
<feature type="coiled-coil region" evidence="5">
    <location>
        <begin position="17"/>
        <end position="81"/>
    </location>
</feature>
<feature type="region of interest" description="Disordered" evidence="6">
    <location>
        <begin position="844"/>
        <end position="868"/>
    </location>
</feature>
<evidence type="ECO:0000259" key="7">
    <source>
        <dbReference type="PROSITE" id="PS50002"/>
    </source>
</evidence>
<accession>A0A8T0FK00</accession>
<dbReference type="PANTHER" id="PTHR14234:SF19">
    <property type="entry name" value="RIM-BINDING PROTEIN, ISOFORM F"/>
    <property type="match status" value="1"/>
</dbReference>
<feature type="domain" description="SH3" evidence="7">
    <location>
        <begin position="1318"/>
        <end position="1383"/>
    </location>
</feature>
<dbReference type="GO" id="GO:0007274">
    <property type="term" value="P:neuromuscular synaptic transmission"/>
    <property type="evidence" value="ECO:0007669"/>
    <property type="project" value="TreeGrafter"/>
</dbReference>
<evidence type="ECO:0000313" key="9">
    <source>
        <dbReference type="EMBL" id="KAF8790715.1"/>
    </source>
</evidence>
<sequence length="1556" mass="174932">MKNKQKMLTEPVVESPKTVLTKQIRDADERRKKLEQQKLAATTELQAKQEEIQAISNEAERQKALESIQNLESEIRELGKKCDLESVLREELSLEIQTLQRSQAKSSWNVPQEPSQMSLQFETADTSGFTAHQAMPATRPIMSPVPPNYTTSPIVYDSTENAAPPTSLRGLATQQPQAPLSYLSTTNVKYSIEGPIVSEVARDIETQNRGESSAPMDTEINRILARIEQDNRILAELEKSRATVDLPLLPVSSDTPRGEMSIRERNLSLPSKQSVSRQELEQLMAKLEQDNRILAELDKKRNILETLSSKSSSFLAGHLPIMPSPSPSLGSLRDPSASLALQGLTASASSASLHHALVPAGHTLIPTALLQRLAPAEAGLTEEEMLDSIDFIELPGRGRCNIYCARYTYDPLKQSPNENPEAELALNAGDYVIIYGEMDEDGFFNGELLDGRKGLVPSNFVEKLTGEELFEFHATVLYGNRDSDDSSVSFSYAQDMEMTVSDDLLHPDDFHRMNDYVDLEDIEDMDKDNEDNEVVKDDENFERGVPPPQRLILERQMNKSLLIGWVPPDVKPGKIEGYHVYVDGVPKATIKFSERTRALIEGVDSSRPHRISVRSISNTGLHSKDAACTIVVGKDFPLAPTCVKASHITASSALISWLPSNSNFQHVIAVNSVEVKVVKPGCFRHLVTGLSPNTLYRVSVRVKPGKLLYNDEKNPKKLEMLVSNVEFRTLPKGLPDPPVNVQVEQGPQDGTLLVTWMPVITSSVSTSIAPVIGYGVFAAGRQIAEVESPTGDHALIDGSQLLAMNKKCITVKSKSSEGFSSDSQICVVPNELLRSMQKSVILRGRMFDERTPRERRSSSSDSESDTELTELLNHVNRRARAFDPLDSPFSSSKGDVLEELQIEGRSELSDIVEEEEETSMDAGENKSRMLCKVESISEADGMKADEVEKHRTDTQEYQSKPLHTVRRPNQNLLASQVPNQRRQDWKDQSYNSRSMLAEDDNGIMDSRSRREHRNSSGQIVLDPEENLSDKEIYPPSRANIPLIETLQVSPSLSSLTVPFPSVRHHLTTRPLRTEPDAHHTSNSRSNRGPQSHYSQQHPHRERSSPRRQPHDSTITRSQPTPSNQIVTGRQRVPPQPDQNRRSSRNNSQAHVSSRSSSQPPPPERGADHSYYSERRSGKSGSNVPPPSSRRMSDYHEPTSGYEDQGNYDSYRSHGDVGDNRVRYFVALFDYDPQTMSPNPDAADEELPFQEGQIIKIYGDKDPDGFYRGESNGRVGLVPGNMVSEVQVDVDLGHYNDNVSRPRSLGHMELDERDNDFQSRRIKDGSLYFYDPRKIPMCLKVELSFNTGDIIYVIGDVDEDGFYMGELKGVKGLVPSNFLREVPLDEEDKRPIGSRPKGQGRSYLGRADCQWNGQPERTTNTLKMQRRQWDMEEFPRNHITYAMLNMRELESPQIMHHPPHYGRNGISKEKQHFEDHIYPLEDKECPTHKHFQDPPQLRNIGNRPTYLHLQAGIRNYSSDQRRRSAPDIQIQVDSPLKDSRKGIFSSFKDMFKGPKRN</sequence>
<evidence type="ECO:0000256" key="4">
    <source>
        <dbReference type="PROSITE-ProRule" id="PRU00192"/>
    </source>
</evidence>
<dbReference type="InterPro" id="IPR001452">
    <property type="entry name" value="SH3_domain"/>
</dbReference>
<feature type="compositionally biased region" description="Basic and acidic residues" evidence="6">
    <location>
        <begin position="1101"/>
        <end position="1110"/>
    </location>
</feature>
<dbReference type="InterPro" id="IPR035753">
    <property type="entry name" value="RIM-BP_SH3_2"/>
</dbReference>
<keyword evidence="3" id="KW-0677">Repeat</keyword>
<feature type="domain" description="SH3" evidence="7">
    <location>
        <begin position="1219"/>
        <end position="1287"/>
    </location>
</feature>
<dbReference type="FunFam" id="2.30.30.40:FF:000023">
    <property type="entry name" value="RIMS-binding protein 2 isoform F"/>
    <property type="match status" value="1"/>
</dbReference>
<dbReference type="InterPro" id="IPR036028">
    <property type="entry name" value="SH3-like_dom_sf"/>
</dbReference>
<dbReference type="CDD" id="cd12014">
    <property type="entry name" value="SH3_RIM-BP_1"/>
    <property type="match status" value="1"/>
</dbReference>